<organism evidence="2 3">
    <name type="scientific">Phytohabitans kaempferiae</name>
    <dbReference type="NCBI Taxonomy" id="1620943"/>
    <lineage>
        <taxon>Bacteria</taxon>
        <taxon>Bacillati</taxon>
        <taxon>Actinomycetota</taxon>
        <taxon>Actinomycetes</taxon>
        <taxon>Micromonosporales</taxon>
        <taxon>Micromonosporaceae</taxon>
    </lineage>
</organism>
<evidence type="ECO:0000313" key="2">
    <source>
        <dbReference type="EMBL" id="MFC0529234.1"/>
    </source>
</evidence>
<feature type="transmembrane region" description="Helical" evidence="1">
    <location>
        <begin position="211"/>
        <end position="232"/>
    </location>
</feature>
<protein>
    <recommendedName>
        <fullName evidence="4">Glycerophosphoryl diester phosphodiesterase membrane domain-containing protein</fullName>
    </recommendedName>
</protein>
<evidence type="ECO:0008006" key="4">
    <source>
        <dbReference type="Google" id="ProtNLM"/>
    </source>
</evidence>
<evidence type="ECO:0000313" key="3">
    <source>
        <dbReference type="Proteomes" id="UP001589867"/>
    </source>
</evidence>
<feature type="transmembrane region" description="Helical" evidence="1">
    <location>
        <begin position="168"/>
        <end position="186"/>
    </location>
</feature>
<comment type="caution">
    <text evidence="2">The sequence shown here is derived from an EMBL/GenBank/DDBJ whole genome shotgun (WGS) entry which is preliminary data.</text>
</comment>
<dbReference type="EMBL" id="JBHLUH010000027">
    <property type="protein sequence ID" value="MFC0529234.1"/>
    <property type="molecule type" value="Genomic_DNA"/>
</dbReference>
<keyword evidence="1" id="KW-1133">Transmembrane helix</keyword>
<keyword evidence="1" id="KW-0812">Transmembrane</keyword>
<evidence type="ECO:0000256" key="1">
    <source>
        <dbReference type="SAM" id="Phobius"/>
    </source>
</evidence>
<feature type="transmembrane region" description="Helical" evidence="1">
    <location>
        <begin position="95"/>
        <end position="122"/>
    </location>
</feature>
<feature type="transmembrane region" description="Helical" evidence="1">
    <location>
        <begin position="143"/>
        <end position="162"/>
    </location>
</feature>
<keyword evidence="3" id="KW-1185">Reference proteome</keyword>
<proteinExistence type="predicted"/>
<feature type="transmembrane region" description="Helical" evidence="1">
    <location>
        <begin position="52"/>
        <end position="75"/>
    </location>
</feature>
<dbReference type="RefSeq" id="WP_377251785.1">
    <property type="nucleotide sequence ID" value="NZ_JBHLUH010000027.1"/>
</dbReference>
<reference evidence="2 3" key="1">
    <citation type="submission" date="2024-09" db="EMBL/GenBank/DDBJ databases">
        <authorList>
            <person name="Sun Q."/>
            <person name="Mori K."/>
        </authorList>
    </citation>
    <scope>NUCLEOTIDE SEQUENCE [LARGE SCALE GENOMIC DNA]</scope>
    <source>
        <strain evidence="2 3">TBRC 3947</strain>
    </source>
</reference>
<sequence length="302" mass="31541">MTNRTISQSKGDEFARLAGPCQDGAVLLPLRPLTVGELLDTAVSLLRAHGRALLPVAAVLAAIEQALLAPLRLAADVEPPAYLPDFPQLREMELYWVMLATGAATEVTIIALLGGLTARAAGADILGQRPTARQLLRPRGGRFLAVAVVAVVAGVAMFVAALAGPAWFAVYGLLGLAAPAVVLDQLGPGRALRRSAGLACRAGLRAAGIRILGYVAWLAIRVALGLGAYAALDALRLGGAEWTALMSALAWLLVNTVAYPTLACLDAVLHLETRMRTEGLDILLSRARHRGPLTPALLGVAR</sequence>
<dbReference type="Proteomes" id="UP001589867">
    <property type="component" value="Unassembled WGS sequence"/>
</dbReference>
<feature type="transmembrane region" description="Helical" evidence="1">
    <location>
        <begin position="244"/>
        <end position="269"/>
    </location>
</feature>
<accession>A0ABV6M3Y1</accession>
<keyword evidence="1" id="KW-0472">Membrane</keyword>
<name>A0ABV6M3Y1_9ACTN</name>
<gene>
    <name evidence="2" type="ORF">ACFFIA_16400</name>
</gene>